<accession>A0A077ZN43</accession>
<dbReference type="InterPro" id="IPR012983">
    <property type="entry name" value="PHR"/>
</dbReference>
<dbReference type="InParanoid" id="A0A077ZN43"/>
<organism evidence="2 3">
    <name type="scientific">Stylonychia lemnae</name>
    <name type="common">Ciliate</name>
    <dbReference type="NCBI Taxonomy" id="5949"/>
    <lineage>
        <taxon>Eukaryota</taxon>
        <taxon>Sar</taxon>
        <taxon>Alveolata</taxon>
        <taxon>Ciliophora</taxon>
        <taxon>Intramacronucleata</taxon>
        <taxon>Spirotrichea</taxon>
        <taxon>Stichotrichia</taxon>
        <taxon>Sporadotrichida</taxon>
        <taxon>Oxytrichidae</taxon>
        <taxon>Stylonychinae</taxon>
        <taxon>Stylonychia</taxon>
    </lineage>
</organism>
<sequence length="378" mass="44151">MPNNKNHKDQGVWKELENGSYLTIQRYTQDKALDFGTKDNNQVVIQRRNIRSQNLEINQTAYHEKYGYVVLERDNNVQAKIDMGSNLDLSQLPNSWECIILNKTDQKIDQQLKSEEPKKVNIQASEFTFLIQIETVCTIENQVTIQKHKVHIKDPILSLIQPMKKLYLCELEGFYLEKELDFSKTFIQEQIKNNQQIVLHGIRTDKNLDGDQTKFFQRFQNCEKQGGWGYYGVMDGIKILCQKSIIFYGVGIFEQSDTDSPKPFTLEYKYSIIDQYGSDIYESNLIIEDVQYSSIDVNEFHFFKYKFKKFPKGIKVQAGQTIQYRQKVSMSKMFYSITGIEYDKIQNPDMDIFKLGNAESSQTTVSKGLIPGFLYQLY</sequence>
<dbReference type="AlphaFoldDB" id="A0A077ZN43"/>
<dbReference type="EMBL" id="CCKQ01000338">
    <property type="protein sequence ID" value="CDW71397.1"/>
    <property type="molecule type" value="Genomic_DNA"/>
</dbReference>
<keyword evidence="3" id="KW-1185">Reference proteome</keyword>
<dbReference type="Proteomes" id="UP000039865">
    <property type="component" value="Unassembled WGS sequence"/>
</dbReference>
<dbReference type="Pfam" id="PF08005">
    <property type="entry name" value="PHR"/>
    <property type="match status" value="1"/>
</dbReference>
<proteinExistence type="predicted"/>
<evidence type="ECO:0000313" key="2">
    <source>
        <dbReference type="EMBL" id="CDW71397.1"/>
    </source>
</evidence>
<name>A0A077ZN43_STYLE</name>
<dbReference type="InterPro" id="IPR038648">
    <property type="entry name" value="PHR_sf"/>
</dbReference>
<feature type="domain" description="PHR" evidence="1">
    <location>
        <begin position="217"/>
        <end position="376"/>
    </location>
</feature>
<dbReference type="Gene3D" id="2.60.120.820">
    <property type="entry name" value="PHR domain"/>
    <property type="match status" value="1"/>
</dbReference>
<evidence type="ECO:0000259" key="1">
    <source>
        <dbReference type="Pfam" id="PF08005"/>
    </source>
</evidence>
<protein>
    <recommendedName>
        <fullName evidence="1">PHR domain-containing protein</fullName>
    </recommendedName>
</protein>
<reference evidence="2 3" key="1">
    <citation type="submission" date="2014-06" db="EMBL/GenBank/DDBJ databases">
        <authorList>
            <person name="Swart Estienne"/>
        </authorList>
    </citation>
    <scope>NUCLEOTIDE SEQUENCE [LARGE SCALE GENOMIC DNA]</scope>
    <source>
        <strain evidence="2 3">130c</strain>
    </source>
</reference>
<evidence type="ECO:0000313" key="3">
    <source>
        <dbReference type="Proteomes" id="UP000039865"/>
    </source>
</evidence>
<gene>
    <name evidence="2" type="primary">Contig18665.g901</name>
    <name evidence="2" type="ORF">STYLEM_340</name>
</gene>